<keyword evidence="3" id="KW-1185">Reference proteome</keyword>
<dbReference type="Proteomes" id="UP000689195">
    <property type="component" value="Unassembled WGS sequence"/>
</dbReference>
<feature type="transmembrane region" description="Helical" evidence="1">
    <location>
        <begin position="3154"/>
        <end position="3173"/>
    </location>
</feature>
<keyword evidence="1" id="KW-1133">Transmembrane helix</keyword>
<keyword evidence="1" id="KW-0472">Membrane</keyword>
<feature type="transmembrane region" description="Helical" evidence="1">
    <location>
        <begin position="3033"/>
        <end position="3053"/>
    </location>
</feature>
<accession>A0A8S1WY68</accession>
<proteinExistence type="predicted"/>
<dbReference type="PANTHER" id="PTHR11319">
    <property type="entry name" value="G PROTEIN-COUPLED RECEPTOR-RELATED"/>
    <property type="match status" value="1"/>
</dbReference>
<feature type="transmembrane region" description="Helical" evidence="1">
    <location>
        <begin position="3078"/>
        <end position="3099"/>
    </location>
</feature>
<dbReference type="CDD" id="cd00064">
    <property type="entry name" value="FU"/>
    <property type="match status" value="1"/>
</dbReference>
<organism evidence="2 3">
    <name type="scientific">Paramecium pentaurelia</name>
    <dbReference type="NCBI Taxonomy" id="43138"/>
    <lineage>
        <taxon>Eukaryota</taxon>
        <taxon>Sar</taxon>
        <taxon>Alveolata</taxon>
        <taxon>Ciliophora</taxon>
        <taxon>Intramacronucleata</taxon>
        <taxon>Oligohymenophorea</taxon>
        <taxon>Peniculida</taxon>
        <taxon>Parameciidae</taxon>
        <taxon>Paramecium</taxon>
    </lineage>
</organism>
<sequence length="3353" mass="391626">MIQIIKFFQLSFLSYHTTFFFQYFYISKLNVGVLNTISNFDVRIKNILSFEVNTNDCENKFQILEGDVEYTDNYIDITNYQAQEAYSYSFWIKYAILDPKYKNNQPNDGQNWCSGFYYIIWSQVIEYDFYKTSLLMLNIQRDICEFKFYYSEIDADMPIEVTIQQDAQKLDNQWIYFMISYYPNEKNVVVQKDSDITILNVQSIYQGNVQTTLGNDNFIVIANRFFWVKLIPGLLTNQIYYEKLKTQNDFYYSGFINCKPQDDSQPITKIYVDGLQQFNSGLVIVDKFLRVGQKYMIHSWVKLNLDLVTITNPLSQLLMRITINSYYNDYKFEGDRTFYYRYNIYKQEIQNSNVYVETSHYKIPLQCYKFNEIYGEIDDFEKWLFEDEQLYNLVQDWHFFIFEHVGQESLEESSCFYLYFKNSLQPIKHCFGSANQRSQYSNGYYYVYIGQDDFINKKLVGSISDLTIKYNYNEIQEIKIICHFTCSTCDGPTANDCLSCESQYNRIFDDINRSCVCLKNHMQVEKNKSCQSIQTIFPFSEENQISTINQEECDFGYFKIPKDDGFICKKCPFEIINHIHCLDCYEYPNHWYLNTICTTDFFQQDRTQDQGYILNERSENEYEVFLLDIEDNLNYFQQYQYICSESDIRLGLRNCVQINIANLKQETFVECTSNYYYENGDCIQCQTNCLKCKSKNECDICIQQHYVKKEDCIKCPLNCNSCYYDELLQDVQCQSCILKFTLFKGICQQCGNYCQTCIEDFDINTQQYFNRCLQCIDSSKYYISITGGYCLENTIENCLYAYEYIQIDDIIINTLDYKFQTVSQHQPIISCARCKDQYGVNENNLCQDIDNFNFNNCIFSAYLDTTQSYVCIIGSESKQSNQCSLTSLYCQTCLYLKSAQKNFCITCLDGYYADRLTGLCFQCPKSLFCNTCYQQMKINQDYWLINIMNYYETIINKDGQHTFRHNAQSQNNQDYEVICSSCIDQYLLLNNQCIKLCPDDCAQCILQDNQFVCLKCIYESQGRMLSIFNNQCQRCPQNCKVCRNRSQNEINALNPFFQDETYIMYSRQCLIPSNQKVVYNKEFGIFQECNLQGFCENHMLFQINLYCDFEEYKNAEYLNQNNLQFQQGNMYLNDLFKNNFTIFSNNLLFQHGNQAQISTITFQINSRKSQNCFLGEDFIISQNLKQHIFTLKTVNIQIIGHSLLTFRLSSNLQFVNFEDILLQNIKFVIAPILNQQLQISTQSITYQNIKFFNLTFTTLVGTFGCSIQIYNAYQLLFQNIILQDYKQGGSNGFIDIYSSNLKGYTQIQDFHLINTDIQDSYLIQFQTLKNHIIELQNLFININLYRSQFIVCALASGCGGIKISNLESSQSLSINSLMFSLEKFSEAELINLNFNNIELEESTFIQFIQKFTLTNFTFRDSIIINSLLINNDLLTNLQKSIYTFSNLQLISNSYNKKSKFITIYRYAAQESTIIVQEASFIKNKLQDMITQENLKQFDQSLIVFQSDQIKLENIIIHQGNGLPLISFINSYLIEINNLYITTSNQIKDLIQTQEISILQLGLILQFFANQKLEINNMIVESVLLSNYPLISYESITTSISDQNELVVIKNSSFFQNILVFDSTRNVVCLFQLVSEQNVTLRFENVNFQNNILYHKNQGQKQRSVTLLYQDCQACTYYFISNQFVSNLAINASVSIIYIRSKEVNILGSLFSQNGVYNTEINNQLKVLSVKVNDKMINQRSANGIFYCSHLKIYDTSFEFSKGSLASGFQFLSSSIGNLDVKRTIFQHNQNLFLGDNSQGGSIYIEGNSNQYQINLENNIFKNISSGYGGALQIQNSLGRSLISMKNTQIEDVNSLYGTVVYAVFSQQIQSQSLISISDLKINNSFSSFAKFQKQILESISNQAIDKLFQYRSMFYSQYGKLSIYNMYILQSHQEIIIIDYFIKGLILKQVDIKNTNYSQYGLIFIYPNTVQKVEISIKELSISGSLTTDLNIFSYDFILGLINILNLNEQHYIIMDDIQLQKINCSFCQKGLINIDGTITQPKQIMMRKINIQNNTCGLKGCVNIWKENQILDDTTQINQSTKRQLQPKTLNLVFPYSIVIENYLCNGNIANFGVCLRNKDYSILLDSSQLLNNKATNQGGAIVFQGSKAIFKIINSIIANNVASVAGGIYYSESFSQNYSNLNSYIFNNSAIYYGNDTIELPNQIKLTIHNYSYSNQKMFFKNEIVIDQVVISNLYQNNQSSVLLPSGQLIYLYQQFDWENNNYIMMNYTLRLIPYDQRNNRIKNLTSSKCTIKGRLYDYKKLEESEQKTFSNNFTNLNEVVYDNSMEEYNFDHLIIYFDPDLPENMVLQFEFKCDSIRIPILNENQQIDTIIKQSKEYSLRLNIKTLPCQIGELKSEEDLSCHPCDYTQDYYSVNFNSNKCKIRDNIQMEQVKSAQIKLRPNYWRPYFYADLIEYCYNFQLNCLGGWNYGDISCSLGHIGALCEQCDIYNIRGDGAYSISQKFKCGSCDDTKSNTLIIIGISLWTLISISISVKSTVEIIKQLARASKLKSSYFGNDYAEYPTHLIIQINNYNQFIYKQYSSLNTQQNNIKIFTATLLNNEQEIKQILLPSAQHLYLYQQFDWENNNYIMMNYTLRLIPYDQRNNRIKNLTSSKCTIKGRLYDYKKLEESEQKPFSNNFTNLNEVVYDNSMEEYNFDHLIIYFDPDLPENIVLQFEFKCDSIRIPILNENQQIDTIIKQSKEYYLRLNIKTLPCQIGELKSEEDLSCHPCDYTQDYYSVNFNSNKCKIRDNIQMEQVKSAQIKLRPNYWRPYFYADLIEYCYNFQLNCLGGWNYGDVSCSLGHIGALCEQCDIYNIRGDGAYSISQKYKCGSCDDTKSNTLIIIGISLWTLISISISVKSTVEIIKQLARASKLKSIGIMIVVTKNNAVNFIKILTNYLQIIASISTFQLQLPQNMESTINSLGNPVETMAYSLDCFLKDMFQSISIHYSRTIWQLIMPFIYILLFLQFYGVGVILKYVEFNSCVISTSLIYMFIYFQPNIIAGQIGLLSYRTISGFKWILGNVANRYDTNDHIKWLLSFCLPVLFTFGILIPGLLFNRLYKIRQTLKDKNNRLIWGYLYNEYKESAYYWEIVKIIQKELIIIFLTFYQDQIIVKAVLVYGIIFIYNYLTLYMYPYQSMQHNILDHQSTRVCGFSIVLAIGIYGSLQSGIIEVQIPFYIIMTIINFLFLIKLILQIIKAYFQQFEVLIDNIRDFIRIRIPSLLNYPFFQKILKNQQQTRLKAQKNFRKIKLSVILLSRQIILNKKINNTQERKGTFILDSKISLVETNQNQQKSSLEEINKNFLVIGQNQK</sequence>
<dbReference type="PANTHER" id="PTHR11319:SF35">
    <property type="entry name" value="OUTER MEMBRANE PROTEIN PMPC-RELATED"/>
    <property type="match status" value="1"/>
</dbReference>
<protein>
    <recommendedName>
        <fullName evidence="4">Transmembrane protein</fullName>
    </recommendedName>
</protein>
<evidence type="ECO:0000313" key="3">
    <source>
        <dbReference type="Proteomes" id="UP000689195"/>
    </source>
</evidence>
<feature type="transmembrane region" description="Helical" evidence="1">
    <location>
        <begin position="3219"/>
        <end position="3236"/>
    </location>
</feature>
<evidence type="ECO:0000256" key="1">
    <source>
        <dbReference type="SAM" id="Phobius"/>
    </source>
</evidence>
<feature type="transmembrane region" description="Helical" evidence="1">
    <location>
        <begin position="3193"/>
        <end position="3213"/>
    </location>
</feature>
<dbReference type="OrthoDB" id="306425at2759"/>
<name>A0A8S1WY68_9CILI</name>
<keyword evidence="1" id="KW-0812">Transmembrane</keyword>
<dbReference type="EMBL" id="CAJJDO010000106">
    <property type="protein sequence ID" value="CAD8194352.1"/>
    <property type="molecule type" value="Genomic_DNA"/>
</dbReference>
<evidence type="ECO:0008006" key="4">
    <source>
        <dbReference type="Google" id="ProtNLM"/>
    </source>
</evidence>
<comment type="caution">
    <text evidence="2">The sequence shown here is derived from an EMBL/GenBank/DDBJ whole genome shotgun (WGS) entry which is preliminary data.</text>
</comment>
<dbReference type="InterPro" id="IPR006212">
    <property type="entry name" value="Furin_repeat"/>
</dbReference>
<reference evidence="2" key="1">
    <citation type="submission" date="2021-01" db="EMBL/GenBank/DDBJ databases">
        <authorList>
            <consortium name="Genoscope - CEA"/>
            <person name="William W."/>
        </authorList>
    </citation>
    <scope>NUCLEOTIDE SEQUENCE</scope>
</reference>
<evidence type="ECO:0000313" key="2">
    <source>
        <dbReference type="EMBL" id="CAD8194352.1"/>
    </source>
</evidence>
<feature type="transmembrane region" description="Helical" evidence="1">
    <location>
        <begin position="2998"/>
        <end position="3021"/>
    </location>
</feature>
<gene>
    <name evidence="2" type="ORF">PPENT_87.1.T1060151</name>
</gene>